<dbReference type="Gene3D" id="2.170.270.10">
    <property type="entry name" value="SET domain"/>
    <property type="match status" value="1"/>
</dbReference>
<dbReference type="EMBL" id="FJOG01000063">
    <property type="protein sequence ID" value="CZR69004.1"/>
    <property type="molecule type" value="Genomic_DNA"/>
</dbReference>
<accession>A0A1L7XVC6</accession>
<dbReference type="InterPro" id="IPR053185">
    <property type="entry name" value="SET_domain_protein"/>
</dbReference>
<dbReference type="OrthoDB" id="265717at2759"/>
<name>A0A1L7XVC6_9HELO</name>
<dbReference type="PANTHER" id="PTHR47332">
    <property type="entry name" value="SET DOMAIN-CONTAINING PROTEIN 5"/>
    <property type="match status" value="1"/>
</dbReference>
<organism evidence="3 4">
    <name type="scientific">Phialocephala subalpina</name>
    <dbReference type="NCBI Taxonomy" id="576137"/>
    <lineage>
        <taxon>Eukaryota</taxon>
        <taxon>Fungi</taxon>
        <taxon>Dikarya</taxon>
        <taxon>Ascomycota</taxon>
        <taxon>Pezizomycotina</taxon>
        <taxon>Leotiomycetes</taxon>
        <taxon>Helotiales</taxon>
        <taxon>Mollisiaceae</taxon>
        <taxon>Phialocephala</taxon>
        <taxon>Phialocephala fortinii species complex</taxon>
    </lineage>
</organism>
<gene>
    <name evidence="3" type="ORF">PAC_18905</name>
</gene>
<reference evidence="3 4" key="1">
    <citation type="submission" date="2016-03" db="EMBL/GenBank/DDBJ databases">
        <authorList>
            <person name="Ploux O."/>
        </authorList>
    </citation>
    <scope>NUCLEOTIDE SEQUENCE [LARGE SCALE GENOMIC DNA]</scope>
    <source>
        <strain evidence="3 4">UAMH 11012</strain>
    </source>
</reference>
<feature type="region of interest" description="Disordered" evidence="1">
    <location>
        <begin position="1"/>
        <end position="36"/>
    </location>
</feature>
<dbReference type="AlphaFoldDB" id="A0A1L7XVC6"/>
<dbReference type="SUPFAM" id="SSF82199">
    <property type="entry name" value="SET domain"/>
    <property type="match status" value="1"/>
</dbReference>
<dbReference type="PANTHER" id="PTHR47332:SF4">
    <property type="entry name" value="SET DOMAIN-CONTAINING PROTEIN 5"/>
    <property type="match status" value="1"/>
</dbReference>
<dbReference type="STRING" id="576137.A0A1L7XVC6"/>
<dbReference type="InterPro" id="IPR011990">
    <property type="entry name" value="TPR-like_helical_dom_sf"/>
</dbReference>
<evidence type="ECO:0000313" key="4">
    <source>
        <dbReference type="Proteomes" id="UP000184330"/>
    </source>
</evidence>
<evidence type="ECO:0000256" key="1">
    <source>
        <dbReference type="SAM" id="MobiDB-lite"/>
    </source>
</evidence>
<dbReference type="PROSITE" id="PS50280">
    <property type="entry name" value="SET"/>
    <property type="match status" value="1"/>
</dbReference>
<dbReference type="CDD" id="cd20071">
    <property type="entry name" value="SET_SMYD"/>
    <property type="match status" value="1"/>
</dbReference>
<keyword evidence="4" id="KW-1185">Reference proteome</keyword>
<dbReference type="InterPro" id="IPR001214">
    <property type="entry name" value="SET_dom"/>
</dbReference>
<protein>
    <recommendedName>
        <fullName evidence="2">SET domain-containing protein</fullName>
    </recommendedName>
</protein>
<dbReference type="Proteomes" id="UP000184330">
    <property type="component" value="Unassembled WGS sequence"/>
</dbReference>
<dbReference type="Gene3D" id="1.25.40.10">
    <property type="entry name" value="Tetratricopeptide repeat domain"/>
    <property type="match status" value="1"/>
</dbReference>
<dbReference type="SMART" id="SM00317">
    <property type="entry name" value="SET"/>
    <property type="match status" value="1"/>
</dbReference>
<evidence type="ECO:0000259" key="2">
    <source>
        <dbReference type="PROSITE" id="PS50280"/>
    </source>
</evidence>
<feature type="compositionally biased region" description="Basic residues" evidence="1">
    <location>
        <begin position="19"/>
        <end position="31"/>
    </location>
</feature>
<evidence type="ECO:0000313" key="3">
    <source>
        <dbReference type="EMBL" id="CZR69004.1"/>
    </source>
</evidence>
<sequence>MDSPNENPEPRIGANAERNKRKKELAKQKKLKNQEEQRIADTLNASINKQAGNYANSVEPLFEVKPIPGKGLGLVARRFISRGTEILREDAILKCNREFICKEISLMNVPNDKKARFMELQSQCNCDQTPCLETPFQRIFELNCFGFYAEKDFRGPSNTYIYLISARINHDCMPNTAGAFTEEEYVTVQAIKDIHPGEEITRDYHNLRGTTQFRRTILQQHYKFVCECTTCVSNTTITEAQAMVKFAMREKPRNTTTTLLHKATPEEIKKDKDIDQWFGARLVDFAILQRAVDGTVRAQAAQGISTEECTNTILSLLGGIKKNLEDNNAYGLSEELIETHASILTQAAFEKMMAHFAKLKAQFTID</sequence>
<feature type="domain" description="SET" evidence="2">
    <location>
        <begin position="60"/>
        <end position="205"/>
    </location>
</feature>
<dbReference type="Pfam" id="PF00856">
    <property type="entry name" value="SET"/>
    <property type="match status" value="1"/>
</dbReference>
<proteinExistence type="predicted"/>
<dbReference type="InterPro" id="IPR046341">
    <property type="entry name" value="SET_dom_sf"/>
</dbReference>